<evidence type="ECO:0000313" key="1">
    <source>
        <dbReference type="EMBL" id="UUV22656.1"/>
    </source>
</evidence>
<evidence type="ECO:0000313" key="2">
    <source>
        <dbReference type="Proteomes" id="UP001317001"/>
    </source>
</evidence>
<dbReference type="RefSeq" id="WP_257500570.1">
    <property type="nucleotide sequence ID" value="NZ_CP102382.1"/>
</dbReference>
<name>A0ABY5NVM7_9FLAO</name>
<keyword evidence="2" id="KW-1185">Reference proteome</keyword>
<proteinExistence type="predicted"/>
<dbReference type="Proteomes" id="UP001317001">
    <property type="component" value="Chromosome"/>
</dbReference>
<reference evidence="1 2" key="1">
    <citation type="submission" date="2022-08" db="EMBL/GenBank/DDBJ databases">
        <title>Myroides zhujiangensis sp. nov., a novel bacterium isolated from sediment in the Pearl River Estuary.</title>
        <authorList>
            <person name="Cui L."/>
        </authorList>
    </citation>
    <scope>NUCLEOTIDE SEQUENCE [LARGE SCALE GENOMIC DNA]</scope>
    <source>
        <strain evidence="1 2">SCSIO 72103</strain>
    </source>
</reference>
<gene>
    <name evidence="1" type="ORF">NPX36_06335</name>
</gene>
<sequence length="75" mass="8834">MNDSLSVYNFDIEGVSLKTGNDTLYKQENRWFCTYYKDISIGDTIIKKGGELSFNIHKKDTILTYYWECEGKVYE</sequence>
<dbReference type="EMBL" id="CP102382">
    <property type="protein sequence ID" value="UUV22656.1"/>
    <property type="molecule type" value="Genomic_DNA"/>
</dbReference>
<organism evidence="1 2">
    <name type="scientific">Paenimyroides aestuarii</name>
    <dbReference type="NCBI Taxonomy" id="2968490"/>
    <lineage>
        <taxon>Bacteria</taxon>
        <taxon>Pseudomonadati</taxon>
        <taxon>Bacteroidota</taxon>
        <taxon>Flavobacteriia</taxon>
        <taxon>Flavobacteriales</taxon>
        <taxon>Flavobacteriaceae</taxon>
        <taxon>Paenimyroides</taxon>
    </lineage>
</organism>
<protein>
    <submittedName>
        <fullName evidence="1">Uncharacterized protein</fullName>
    </submittedName>
</protein>
<accession>A0ABY5NVM7</accession>